<sequence length="148" mass="16415">MTDAAAYSEQPEVALMSTTDKRSATLKPQKLLIRSGLSHTLVSDYGTLFTSSIFPDISRQNNIKYIRSPPHHPWFSCQAERLQEVCGNGGISDSSSSSFKLVNTLWTIFSLGCCWMENPAAFYHHPKGCHCSSVQGYDCGKRVYSAAR</sequence>
<evidence type="ECO:0008006" key="3">
    <source>
        <dbReference type="Google" id="ProtNLM"/>
    </source>
</evidence>
<protein>
    <recommendedName>
        <fullName evidence="3">Integrase catalytic domain-containing protein</fullName>
    </recommendedName>
</protein>
<dbReference type="InterPro" id="IPR036397">
    <property type="entry name" value="RNaseH_sf"/>
</dbReference>
<dbReference type="Gene3D" id="3.30.420.10">
    <property type="entry name" value="Ribonuclease H-like superfamily/Ribonuclease H"/>
    <property type="match status" value="1"/>
</dbReference>
<evidence type="ECO:0000313" key="2">
    <source>
        <dbReference type="Proteomes" id="UP000324629"/>
    </source>
</evidence>
<comment type="caution">
    <text evidence="1">The sequence shown here is derived from an EMBL/GenBank/DDBJ whole genome shotgun (WGS) entry which is preliminary data.</text>
</comment>
<dbReference type="InterPro" id="IPR012337">
    <property type="entry name" value="RNaseH-like_sf"/>
</dbReference>
<keyword evidence="2" id="KW-1185">Reference proteome</keyword>
<name>A0A5J4P283_9TREM</name>
<dbReference type="AlphaFoldDB" id="A0A5J4P283"/>
<dbReference type="Proteomes" id="UP000324629">
    <property type="component" value="Unassembled WGS sequence"/>
</dbReference>
<proteinExistence type="predicted"/>
<accession>A0A5J4P283</accession>
<dbReference type="SUPFAM" id="SSF53098">
    <property type="entry name" value="Ribonuclease H-like"/>
    <property type="match status" value="1"/>
</dbReference>
<reference evidence="1 2" key="1">
    <citation type="journal article" date="2019" name="Gigascience">
        <title>Whole-genome sequence of the oriental lung fluke Paragonimus westermani.</title>
        <authorList>
            <person name="Oey H."/>
            <person name="Zakrzewski M."/>
            <person name="Narain K."/>
            <person name="Devi K.R."/>
            <person name="Agatsuma T."/>
            <person name="Nawaratna S."/>
            <person name="Gobert G.N."/>
            <person name="Jones M.K."/>
            <person name="Ragan M.A."/>
            <person name="McManus D.P."/>
            <person name="Krause L."/>
        </authorList>
    </citation>
    <scope>NUCLEOTIDE SEQUENCE [LARGE SCALE GENOMIC DNA]</scope>
    <source>
        <strain evidence="1 2">IND2009</strain>
    </source>
</reference>
<gene>
    <name evidence="1" type="ORF">DEA37_0000131</name>
</gene>
<dbReference type="GO" id="GO:0003676">
    <property type="term" value="F:nucleic acid binding"/>
    <property type="evidence" value="ECO:0007669"/>
    <property type="project" value="InterPro"/>
</dbReference>
<evidence type="ECO:0000313" key="1">
    <source>
        <dbReference type="EMBL" id="KAA3681540.1"/>
    </source>
</evidence>
<organism evidence="1 2">
    <name type="scientific">Paragonimus westermani</name>
    <dbReference type="NCBI Taxonomy" id="34504"/>
    <lineage>
        <taxon>Eukaryota</taxon>
        <taxon>Metazoa</taxon>
        <taxon>Spiralia</taxon>
        <taxon>Lophotrochozoa</taxon>
        <taxon>Platyhelminthes</taxon>
        <taxon>Trematoda</taxon>
        <taxon>Digenea</taxon>
        <taxon>Plagiorchiida</taxon>
        <taxon>Troglotremata</taxon>
        <taxon>Troglotrematidae</taxon>
        <taxon>Paragonimus</taxon>
    </lineage>
</organism>
<dbReference type="EMBL" id="QNGE01000180">
    <property type="protein sequence ID" value="KAA3681540.1"/>
    <property type="molecule type" value="Genomic_DNA"/>
</dbReference>